<dbReference type="PIRSF" id="PIRSF007951">
    <property type="entry name" value="Hemolysin, aegerolysin type"/>
    <property type="match status" value="1"/>
</dbReference>
<evidence type="ECO:0000256" key="1">
    <source>
        <dbReference type="ARBA" id="ARBA00010795"/>
    </source>
</evidence>
<dbReference type="Gene3D" id="2.60.270.50">
    <property type="match status" value="1"/>
</dbReference>
<comment type="similarity">
    <text evidence="1">Belongs to the aegerolysin family.</text>
</comment>
<evidence type="ECO:0000313" key="2">
    <source>
        <dbReference type="EMBL" id="QSZ36783.1"/>
    </source>
</evidence>
<dbReference type="EMBL" id="CP063411">
    <property type="protein sequence ID" value="QSZ36783.1"/>
    <property type="molecule type" value="Genomic_DNA"/>
</dbReference>
<name>A0A8A3PP37_9HELO</name>
<dbReference type="AlphaFoldDB" id="A0A8A3PP37"/>
<reference evidence="2" key="1">
    <citation type="submission" date="2020-10" db="EMBL/GenBank/DDBJ databases">
        <title>Genome Sequence of Monilinia vaccinii-corymbosi Sheds Light on Mummy Berry Disease Infection of Blueberry and Mating Type.</title>
        <authorList>
            <person name="Yow A.G."/>
            <person name="Zhang Y."/>
            <person name="Bansal K."/>
            <person name="Eacker S.M."/>
            <person name="Sullivan S."/>
            <person name="Liachko I."/>
            <person name="Cubeta M.A."/>
            <person name="Rollins J.A."/>
            <person name="Ashrafi H."/>
        </authorList>
    </citation>
    <scope>NUCLEOTIDE SEQUENCE</scope>
    <source>
        <strain evidence="2">RL-1</strain>
    </source>
</reference>
<keyword evidence="3" id="KW-1185">Reference proteome</keyword>
<dbReference type="GO" id="GO:0019836">
    <property type="term" value="P:symbiont-mediated hemolysis of host erythrocyte"/>
    <property type="evidence" value="ECO:0007669"/>
    <property type="project" value="InterPro"/>
</dbReference>
<evidence type="ECO:0000313" key="3">
    <source>
        <dbReference type="Proteomes" id="UP000672032"/>
    </source>
</evidence>
<dbReference type="Pfam" id="PF06355">
    <property type="entry name" value="Aegerolysin"/>
    <property type="match status" value="1"/>
</dbReference>
<dbReference type="Proteomes" id="UP000672032">
    <property type="component" value="Chromosome 7"/>
</dbReference>
<dbReference type="InterPro" id="IPR009413">
    <property type="entry name" value="Aegerolysin-typ"/>
</dbReference>
<sequence>MPGHELHGYSDYVVVHLINSMNSSGIEIKNSWLKHGKFHVNGNKDVEISSAEIDKIIIPPNSAQDISACGRSSALYGTEGSIELYDGANKIGKLYWSDPYSGDNDFQAQDTIVGGTYAIVVGNWNRSGGSLGRVDVEIIKKG</sequence>
<gene>
    <name evidence="2" type="ORF">DSL72_006666</name>
</gene>
<dbReference type="OrthoDB" id="2727348at2759"/>
<protein>
    <submittedName>
        <fullName evidence="2">Uncharacterized protein</fullName>
    </submittedName>
</protein>
<accession>A0A8A3PP37</accession>
<proteinExistence type="inferred from homology"/>
<organism evidence="2 3">
    <name type="scientific">Monilinia vaccinii-corymbosi</name>
    <dbReference type="NCBI Taxonomy" id="61207"/>
    <lineage>
        <taxon>Eukaryota</taxon>
        <taxon>Fungi</taxon>
        <taxon>Dikarya</taxon>
        <taxon>Ascomycota</taxon>
        <taxon>Pezizomycotina</taxon>
        <taxon>Leotiomycetes</taxon>
        <taxon>Helotiales</taxon>
        <taxon>Sclerotiniaceae</taxon>
        <taxon>Monilinia</taxon>
    </lineage>
</organism>